<reference evidence="2 3" key="1">
    <citation type="submission" date="2022-11" db="EMBL/GenBank/DDBJ databases">
        <title>Minimal conservation of predation-associated metabolite biosynthetic gene clusters underscores biosynthetic potential of Myxococcota including descriptions for ten novel species: Archangium lansinium sp. nov., Myxococcus landrumus sp. nov., Nannocystis bai.</title>
        <authorList>
            <person name="Ahearne A."/>
            <person name="Stevens C."/>
            <person name="Dowd S."/>
        </authorList>
    </citation>
    <scope>NUCLEOTIDE SEQUENCE [LARGE SCALE GENOMIC DNA]</scope>
    <source>
        <strain evidence="2 3">NCELM</strain>
    </source>
</reference>
<gene>
    <name evidence="2" type="ORF">POL58_31530</name>
</gene>
<dbReference type="Proteomes" id="UP001217838">
    <property type="component" value="Unassembled WGS sequence"/>
</dbReference>
<dbReference type="RefSeq" id="WP_272003840.1">
    <property type="nucleotide sequence ID" value="NZ_JAQNDN010000019.1"/>
</dbReference>
<protein>
    <recommendedName>
        <fullName evidence="4">SH3 domain-containing protein</fullName>
    </recommendedName>
</protein>
<name>A0ABT5BH06_9BACT</name>
<organism evidence="2 3">
    <name type="scientific">Nannocystis radixulma</name>
    <dbReference type="NCBI Taxonomy" id="2995305"/>
    <lineage>
        <taxon>Bacteria</taxon>
        <taxon>Pseudomonadati</taxon>
        <taxon>Myxococcota</taxon>
        <taxon>Polyangia</taxon>
        <taxon>Nannocystales</taxon>
        <taxon>Nannocystaceae</taxon>
        <taxon>Nannocystis</taxon>
    </lineage>
</organism>
<dbReference type="EMBL" id="JAQNDN010000019">
    <property type="protein sequence ID" value="MDC0672322.1"/>
    <property type="molecule type" value="Genomic_DNA"/>
</dbReference>
<comment type="caution">
    <text evidence="2">The sequence shown here is derived from an EMBL/GenBank/DDBJ whole genome shotgun (WGS) entry which is preliminary data.</text>
</comment>
<feature type="compositionally biased region" description="Basic and acidic residues" evidence="1">
    <location>
        <begin position="23"/>
        <end position="34"/>
    </location>
</feature>
<sequence length="85" mass="9291">MTTHCRRPSGRVGLFGVPDRERRHVTAGGDDRSWKLQSTAPSGPAIDTLKGGTHFEVTSNAGGNWVHGYSYSAQKSGWLQNGWFC</sequence>
<evidence type="ECO:0000256" key="1">
    <source>
        <dbReference type="SAM" id="MobiDB-lite"/>
    </source>
</evidence>
<evidence type="ECO:0008006" key="4">
    <source>
        <dbReference type="Google" id="ProtNLM"/>
    </source>
</evidence>
<proteinExistence type="predicted"/>
<feature type="region of interest" description="Disordered" evidence="1">
    <location>
        <begin position="23"/>
        <end position="47"/>
    </location>
</feature>
<evidence type="ECO:0000313" key="3">
    <source>
        <dbReference type="Proteomes" id="UP001217838"/>
    </source>
</evidence>
<accession>A0ABT5BH06</accession>
<evidence type="ECO:0000313" key="2">
    <source>
        <dbReference type="EMBL" id="MDC0672322.1"/>
    </source>
</evidence>
<keyword evidence="3" id="KW-1185">Reference proteome</keyword>